<dbReference type="SUPFAM" id="SSF53067">
    <property type="entry name" value="Actin-like ATPase domain"/>
    <property type="match status" value="2"/>
</dbReference>
<dbReference type="InterPro" id="IPR043129">
    <property type="entry name" value="ATPase_NBD"/>
</dbReference>
<gene>
    <name evidence="3" type="ORF">SAMN05660742_11526</name>
</gene>
<dbReference type="InterPro" id="IPR050273">
    <property type="entry name" value="GppA/Ppx_hydrolase"/>
</dbReference>
<dbReference type="Pfam" id="PF02541">
    <property type="entry name" value="Ppx-GppA"/>
    <property type="match status" value="1"/>
</dbReference>
<name>A0A1H7BFA2_9FIRM</name>
<reference evidence="3 4" key="1">
    <citation type="submission" date="2016-10" db="EMBL/GenBank/DDBJ databases">
        <authorList>
            <person name="de Groot N.N."/>
        </authorList>
    </citation>
    <scope>NUCLEOTIDE SEQUENCE [LARGE SCALE GENOMIC DNA]</scope>
    <source>
        <strain evidence="3 4">DSM 2179</strain>
    </source>
</reference>
<dbReference type="Gene3D" id="3.30.420.40">
    <property type="match status" value="1"/>
</dbReference>
<proteinExistence type="inferred from homology"/>
<dbReference type="PANTHER" id="PTHR30005">
    <property type="entry name" value="EXOPOLYPHOSPHATASE"/>
    <property type="match status" value="1"/>
</dbReference>
<dbReference type="Proteomes" id="UP000199662">
    <property type="component" value="Unassembled WGS sequence"/>
</dbReference>
<accession>A0A1H7BFA2</accession>
<dbReference type="AlphaFoldDB" id="A0A1H7BFA2"/>
<evidence type="ECO:0000259" key="2">
    <source>
        <dbReference type="Pfam" id="PF02541"/>
    </source>
</evidence>
<organism evidence="3 4">
    <name type="scientific">Propionispira arboris</name>
    <dbReference type="NCBI Taxonomy" id="84035"/>
    <lineage>
        <taxon>Bacteria</taxon>
        <taxon>Bacillati</taxon>
        <taxon>Bacillota</taxon>
        <taxon>Negativicutes</taxon>
        <taxon>Selenomonadales</taxon>
        <taxon>Selenomonadaceae</taxon>
        <taxon>Propionispira</taxon>
    </lineage>
</organism>
<dbReference type="EMBL" id="FNZK01000015">
    <property type="protein sequence ID" value="SEJ72900.1"/>
    <property type="molecule type" value="Genomic_DNA"/>
</dbReference>
<dbReference type="RefSeq" id="WP_091833029.1">
    <property type="nucleotide sequence ID" value="NZ_FNZK01000015.1"/>
</dbReference>
<protein>
    <submittedName>
        <fullName evidence="3">Exopolyphosphatase / guanosine-5'-triphosphate,3'-diphosphate pyrophosphatase</fullName>
    </submittedName>
</protein>
<dbReference type="STRING" id="84035.SAMN05660742_11526"/>
<evidence type="ECO:0000313" key="3">
    <source>
        <dbReference type="EMBL" id="SEJ72900.1"/>
    </source>
</evidence>
<feature type="domain" description="Ppx/GppA phosphatase N-terminal" evidence="2">
    <location>
        <begin position="17"/>
        <end position="299"/>
    </location>
</feature>
<sequence length="302" mass="33614">MIHAMIDIGSNTIRLAVYDIGPGEIELLMKKKHTVGLAAYIKDGMMKQEGIEKTCEILQEFKYFLDSFQITDITAFTTAALRNVKNSKLAVEEIIQRTGIALRVLSGDEEARLDFIGATHDSTESAGLLIDIGGASTEIVAYSDHKIYKKISLPIGSLYLHTKYVVDFLPSPTEAEQMMQEVRQIITSADAFKNVSHLNICGIGGTFKGAVILYNQLFQINRKNVEIPTETLADIVWRFTRSKPMPSEEAVILMKTVPERIHTIIPGIIIASVLAQYFGSEKIIYSDSGVREGYIYDQLMGQ</sequence>
<dbReference type="InterPro" id="IPR003695">
    <property type="entry name" value="Ppx_GppA_N"/>
</dbReference>
<dbReference type="PANTHER" id="PTHR30005:SF0">
    <property type="entry name" value="RETROGRADE REGULATION PROTEIN 2"/>
    <property type="match status" value="1"/>
</dbReference>
<dbReference type="Gene3D" id="3.30.420.150">
    <property type="entry name" value="Exopolyphosphatase. Domain 2"/>
    <property type="match status" value="1"/>
</dbReference>
<dbReference type="GO" id="GO:0006357">
    <property type="term" value="P:regulation of transcription by RNA polymerase II"/>
    <property type="evidence" value="ECO:0007669"/>
    <property type="project" value="TreeGrafter"/>
</dbReference>
<comment type="similarity">
    <text evidence="1">Belongs to the GppA/Ppx family.</text>
</comment>
<evidence type="ECO:0000256" key="1">
    <source>
        <dbReference type="ARBA" id="ARBA00007125"/>
    </source>
</evidence>
<evidence type="ECO:0000313" key="4">
    <source>
        <dbReference type="Proteomes" id="UP000199662"/>
    </source>
</evidence>
<dbReference type="CDD" id="cd24052">
    <property type="entry name" value="ASKHA_NBD_HpPPX-GppA-like"/>
    <property type="match status" value="1"/>
</dbReference>
<keyword evidence="4" id="KW-1185">Reference proteome</keyword>